<dbReference type="EMBL" id="BBPA01000039">
    <property type="protein sequence ID" value="GAL93481.1"/>
    <property type="molecule type" value="Genomic_DNA"/>
</dbReference>
<accession>A0A0A1VW44</accession>
<evidence type="ECO:0000313" key="6">
    <source>
        <dbReference type="EMBL" id="GAL93481.1"/>
    </source>
</evidence>
<sequence length="135" mass="14714">MNLSVSAILLYSIVAAAISVYLPFLLVAYARAKVGYDTSAPRAMFDQLPDYAKRATWAHQNGFETFMIYSAAALMAYVTGVSSSLAANCAIAFVILRLLFSLFYITNVPIARSLMFGLGSLCTYTLFGLSLIKIQ</sequence>
<keyword evidence="4 5" id="KW-0472">Membrane</keyword>
<proteinExistence type="predicted"/>
<keyword evidence="3 5" id="KW-1133">Transmembrane helix</keyword>
<dbReference type="SUPFAM" id="SSF161084">
    <property type="entry name" value="MAPEG domain-like"/>
    <property type="match status" value="1"/>
</dbReference>
<reference evidence="7" key="1">
    <citation type="journal article" date="2015" name="Genome">
        <title>Whole Genome Sequence of the Non-Microcystin-Producing Microcystis aeruginosa Strain NIES-44.</title>
        <authorList>
            <person name="Okano K."/>
            <person name="Miyata N."/>
            <person name="Ozaki Y."/>
        </authorList>
    </citation>
    <scope>NUCLEOTIDE SEQUENCE [LARGE SCALE GENOMIC DNA]</scope>
    <source>
        <strain evidence="7">NIES-44</strain>
    </source>
</reference>
<evidence type="ECO:0008006" key="8">
    <source>
        <dbReference type="Google" id="ProtNLM"/>
    </source>
</evidence>
<evidence type="ECO:0000256" key="4">
    <source>
        <dbReference type="ARBA" id="ARBA00023136"/>
    </source>
</evidence>
<dbReference type="Proteomes" id="UP000030321">
    <property type="component" value="Unassembled WGS sequence"/>
</dbReference>
<dbReference type="InterPro" id="IPR001129">
    <property type="entry name" value="Membr-assoc_MAPEG"/>
</dbReference>
<dbReference type="InterPro" id="IPR023352">
    <property type="entry name" value="MAPEG-like_dom_sf"/>
</dbReference>
<feature type="transmembrane region" description="Helical" evidence="5">
    <location>
        <begin position="6"/>
        <end position="29"/>
    </location>
</feature>
<dbReference type="RefSeq" id="WP_002783727.1">
    <property type="nucleotide sequence ID" value="NZ_BBPA01000039.1"/>
</dbReference>
<dbReference type="Gene3D" id="1.20.120.550">
    <property type="entry name" value="Membrane associated eicosanoid/glutathione metabolism-like domain"/>
    <property type="match status" value="1"/>
</dbReference>
<protein>
    <recommendedName>
        <fullName evidence="8">MAPEG family protein</fullName>
    </recommendedName>
</protein>
<gene>
    <name evidence="6" type="ORF">N44_02168</name>
</gene>
<comment type="subcellular location">
    <subcellularLocation>
        <location evidence="1">Membrane</location>
    </subcellularLocation>
</comment>
<evidence type="ECO:0000256" key="1">
    <source>
        <dbReference type="ARBA" id="ARBA00004370"/>
    </source>
</evidence>
<evidence type="ECO:0000256" key="2">
    <source>
        <dbReference type="ARBA" id="ARBA00022692"/>
    </source>
</evidence>
<evidence type="ECO:0000256" key="3">
    <source>
        <dbReference type="ARBA" id="ARBA00022989"/>
    </source>
</evidence>
<dbReference type="Pfam" id="PF01124">
    <property type="entry name" value="MAPEG"/>
    <property type="match status" value="1"/>
</dbReference>
<feature type="transmembrane region" description="Helical" evidence="5">
    <location>
        <begin position="111"/>
        <end position="132"/>
    </location>
</feature>
<keyword evidence="2 5" id="KW-0812">Transmembrane</keyword>
<comment type="caution">
    <text evidence="6">The sequence shown here is derived from an EMBL/GenBank/DDBJ whole genome shotgun (WGS) entry which is preliminary data.</text>
</comment>
<organism evidence="6 7">
    <name type="scientific">Microcystis aeruginosa NIES-44</name>
    <dbReference type="NCBI Taxonomy" id="449439"/>
    <lineage>
        <taxon>Bacteria</taxon>
        <taxon>Bacillati</taxon>
        <taxon>Cyanobacteriota</taxon>
        <taxon>Cyanophyceae</taxon>
        <taxon>Oscillatoriophycideae</taxon>
        <taxon>Chroococcales</taxon>
        <taxon>Microcystaceae</taxon>
        <taxon>Microcystis</taxon>
    </lineage>
</organism>
<dbReference type="PANTHER" id="PTHR35371">
    <property type="entry name" value="INNER MEMBRANE PROTEIN"/>
    <property type="match status" value="1"/>
</dbReference>
<dbReference type="GO" id="GO:0016020">
    <property type="term" value="C:membrane"/>
    <property type="evidence" value="ECO:0007669"/>
    <property type="project" value="UniProtKB-SubCell"/>
</dbReference>
<dbReference type="AlphaFoldDB" id="A0A0A1VW44"/>
<dbReference type="PANTHER" id="PTHR35371:SF1">
    <property type="entry name" value="BLR7753 PROTEIN"/>
    <property type="match status" value="1"/>
</dbReference>
<evidence type="ECO:0000256" key="5">
    <source>
        <dbReference type="SAM" id="Phobius"/>
    </source>
</evidence>
<name>A0A0A1VW44_MICAE</name>
<evidence type="ECO:0000313" key="7">
    <source>
        <dbReference type="Proteomes" id="UP000030321"/>
    </source>
</evidence>